<organism evidence="1">
    <name type="scientific">Iconisemion striatum</name>
    <dbReference type="NCBI Taxonomy" id="60296"/>
    <lineage>
        <taxon>Eukaryota</taxon>
        <taxon>Metazoa</taxon>
        <taxon>Chordata</taxon>
        <taxon>Craniata</taxon>
        <taxon>Vertebrata</taxon>
        <taxon>Euteleostomi</taxon>
        <taxon>Actinopterygii</taxon>
        <taxon>Neopterygii</taxon>
        <taxon>Teleostei</taxon>
        <taxon>Neoteleostei</taxon>
        <taxon>Acanthomorphata</taxon>
        <taxon>Ovalentaria</taxon>
        <taxon>Atherinomorphae</taxon>
        <taxon>Cyprinodontiformes</taxon>
        <taxon>Nothobranchiidae</taxon>
        <taxon>Iconisemion</taxon>
    </lineage>
</organism>
<proteinExistence type="predicted"/>
<accession>A0A1A7WUL5</accession>
<reference evidence="1" key="2">
    <citation type="submission" date="2016-06" db="EMBL/GenBank/DDBJ databases">
        <title>The genome of a short-lived fish provides insights into sex chromosome evolution and the genetic control of aging.</title>
        <authorList>
            <person name="Reichwald K."/>
            <person name="Felder M."/>
            <person name="Petzold A."/>
            <person name="Koch P."/>
            <person name="Groth M."/>
            <person name="Platzer M."/>
        </authorList>
    </citation>
    <scope>NUCLEOTIDE SEQUENCE</scope>
    <source>
        <tissue evidence="1">Brain</tissue>
    </source>
</reference>
<name>A0A1A7WUL5_9TELE</name>
<feature type="non-terminal residue" evidence="1">
    <location>
        <position position="52"/>
    </location>
</feature>
<sequence>TQPLMSAGREPTPPEGTRLRVLMVQSHPEEDLSPSQTCGSVKKVLCTLNVVV</sequence>
<dbReference type="EMBL" id="HADW01007961">
    <property type="protein sequence ID" value="SBP09361.1"/>
    <property type="molecule type" value="Transcribed_RNA"/>
</dbReference>
<reference evidence="1" key="1">
    <citation type="submission" date="2016-05" db="EMBL/GenBank/DDBJ databases">
        <authorList>
            <person name="Lavstsen T."/>
            <person name="Jespersen J.S."/>
        </authorList>
    </citation>
    <scope>NUCLEOTIDE SEQUENCE</scope>
    <source>
        <tissue evidence="1">Brain</tissue>
    </source>
</reference>
<gene>
    <name evidence="1" type="primary">CU459095.1</name>
</gene>
<evidence type="ECO:0000313" key="1">
    <source>
        <dbReference type="EMBL" id="SBP09361.1"/>
    </source>
</evidence>
<dbReference type="AlphaFoldDB" id="A0A1A7WUL5"/>
<protein>
    <submittedName>
        <fullName evidence="1">Uncharacterized protein</fullName>
    </submittedName>
</protein>
<feature type="non-terminal residue" evidence="1">
    <location>
        <position position="1"/>
    </location>
</feature>